<keyword evidence="1" id="KW-0472">Membrane</keyword>
<organism evidence="2">
    <name type="scientific">Siphoviridae sp. ctxMM9</name>
    <dbReference type="NCBI Taxonomy" id="2827973"/>
    <lineage>
        <taxon>Viruses</taxon>
        <taxon>Duplodnaviria</taxon>
        <taxon>Heunggongvirae</taxon>
        <taxon>Uroviricota</taxon>
        <taxon>Caudoviricetes</taxon>
    </lineage>
</organism>
<sequence>MNGILVSCSSLRALIKPFIVLKFIFIILFLLLYI</sequence>
<protein>
    <submittedName>
        <fullName evidence="2">Uncharacterized protein</fullName>
    </submittedName>
</protein>
<accession>A0A8S5T5X6</accession>
<name>A0A8S5T5X6_9CAUD</name>
<reference evidence="2" key="1">
    <citation type="journal article" date="2021" name="Proc. Natl. Acad. Sci. U.S.A.">
        <title>A Catalog of Tens of Thousands of Viruses from Human Metagenomes Reveals Hidden Associations with Chronic Diseases.</title>
        <authorList>
            <person name="Tisza M.J."/>
            <person name="Buck C.B."/>
        </authorList>
    </citation>
    <scope>NUCLEOTIDE SEQUENCE</scope>
    <source>
        <strain evidence="2">CtxMM9</strain>
    </source>
</reference>
<proteinExistence type="predicted"/>
<keyword evidence="1" id="KW-1133">Transmembrane helix</keyword>
<evidence type="ECO:0000313" key="2">
    <source>
        <dbReference type="EMBL" id="DAF58749.1"/>
    </source>
</evidence>
<evidence type="ECO:0000256" key="1">
    <source>
        <dbReference type="SAM" id="Phobius"/>
    </source>
</evidence>
<dbReference type="EMBL" id="BK032759">
    <property type="protein sequence ID" value="DAF58749.1"/>
    <property type="molecule type" value="Genomic_DNA"/>
</dbReference>
<keyword evidence="1" id="KW-0812">Transmembrane</keyword>
<feature type="transmembrane region" description="Helical" evidence="1">
    <location>
        <begin position="14"/>
        <end position="33"/>
    </location>
</feature>